<dbReference type="Proteomes" id="UP000314294">
    <property type="component" value="Unassembled WGS sequence"/>
</dbReference>
<dbReference type="AlphaFoldDB" id="A0A4Z2GSB6"/>
<name>A0A4Z2GSB6_9TELE</name>
<feature type="compositionally biased region" description="Polar residues" evidence="1">
    <location>
        <begin position="106"/>
        <end position="119"/>
    </location>
</feature>
<proteinExistence type="predicted"/>
<evidence type="ECO:0000256" key="1">
    <source>
        <dbReference type="SAM" id="MobiDB-lite"/>
    </source>
</evidence>
<keyword evidence="3" id="KW-1185">Reference proteome</keyword>
<protein>
    <submittedName>
        <fullName evidence="2">Uncharacterized protein</fullName>
    </submittedName>
</protein>
<feature type="region of interest" description="Disordered" evidence="1">
    <location>
        <begin position="106"/>
        <end position="130"/>
    </location>
</feature>
<gene>
    <name evidence="2" type="ORF">EYF80_033203</name>
</gene>
<accession>A0A4Z2GSB6</accession>
<sequence length="316" mass="35061">MYEEKKGTATQQVEQVCFCPYLISSGNWALVTRKLEMRWEWRRRMKVLISGYMMGSPTRERAQCLTARPSSYRSGCTPGTPGGQIKSGNSCDVKVKLSLKRNPSELCSQQAAEKSTQQRDLPFKPNGDGTEMMRNWTHRTANWATTCQQPVNNLSPWRPPASRLAVLSGPRCSAFAPSLESSQSSTHRPEPVCKDFLHNALHTDYLHAFPSSLPLSPCATYEGDGRSLSLSFHRSLLSHTALTSLGSGRPGPLRKPPLLACRGSGVYQPICHYSVSDTSVSPLSRVGGGSMPRWCPIVDHRKSLKINLLDDEERQL</sequence>
<dbReference type="EMBL" id="SRLO01000425">
    <property type="protein sequence ID" value="TNN56558.1"/>
    <property type="molecule type" value="Genomic_DNA"/>
</dbReference>
<comment type="caution">
    <text evidence="2">The sequence shown here is derived from an EMBL/GenBank/DDBJ whole genome shotgun (WGS) entry which is preliminary data.</text>
</comment>
<organism evidence="2 3">
    <name type="scientific">Liparis tanakae</name>
    <name type="common">Tanaka's snailfish</name>
    <dbReference type="NCBI Taxonomy" id="230148"/>
    <lineage>
        <taxon>Eukaryota</taxon>
        <taxon>Metazoa</taxon>
        <taxon>Chordata</taxon>
        <taxon>Craniata</taxon>
        <taxon>Vertebrata</taxon>
        <taxon>Euteleostomi</taxon>
        <taxon>Actinopterygii</taxon>
        <taxon>Neopterygii</taxon>
        <taxon>Teleostei</taxon>
        <taxon>Neoteleostei</taxon>
        <taxon>Acanthomorphata</taxon>
        <taxon>Eupercaria</taxon>
        <taxon>Perciformes</taxon>
        <taxon>Cottioidei</taxon>
        <taxon>Cottales</taxon>
        <taxon>Liparidae</taxon>
        <taxon>Liparis</taxon>
    </lineage>
</organism>
<evidence type="ECO:0000313" key="2">
    <source>
        <dbReference type="EMBL" id="TNN56558.1"/>
    </source>
</evidence>
<evidence type="ECO:0000313" key="3">
    <source>
        <dbReference type="Proteomes" id="UP000314294"/>
    </source>
</evidence>
<reference evidence="2 3" key="1">
    <citation type="submission" date="2019-03" db="EMBL/GenBank/DDBJ databases">
        <title>First draft genome of Liparis tanakae, snailfish: a comprehensive survey of snailfish specific genes.</title>
        <authorList>
            <person name="Kim W."/>
            <person name="Song I."/>
            <person name="Jeong J.-H."/>
            <person name="Kim D."/>
            <person name="Kim S."/>
            <person name="Ryu S."/>
            <person name="Song J.Y."/>
            <person name="Lee S.K."/>
        </authorList>
    </citation>
    <scope>NUCLEOTIDE SEQUENCE [LARGE SCALE GENOMIC DNA]</scope>
    <source>
        <tissue evidence="2">Muscle</tissue>
    </source>
</reference>